<evidence type="ECO:0008006" key="2">
    <source>
        <dbReference type="Google" id="ProtNLM"/>
    </source>
</evidence>
<sequence length="91" mass="9662">MKKRSAHYKKAKLPFASYTVLDGNLLAGKNPGSATETVKKVVAALSKSRTSLPTTWLVGKVDVHSRRSGSRIARALAGISLNTGRALGNPM</sequence>
<proteinExistence type="predicted"/>
<reference evidence="1" key="1">
    <citation type="submission" date="2019-04" db="EMBL/GenBank/DDBJ databases">
        <title>Friends and foes A comparative genomics studyof 23 Aspergillus species from section Flavi.</title>
        <authorList>
            <consortium name="DOE Joint Genome Institute"/>
            <person name="Kjaerbolling I."/>
            <person name="Vesth T."/>
            <person name="Frisvad J.C."/>
            <person name="Nybo J.L."/>
            <person name="Theobald S."/>
            <person name="Kildgaard S."/>
            <person name="Isbrandt T."/>
            <person name="Kuo A."/>
            <person name="Sato A."/>
            <person name="Lyhne E.K."/>
            <person name="Kogle M.E."/>
            <person name="Wiebenga A."/>
            <person name="Kun R.S."/>
            <person name="Lubbers R.J."/>
            <person name="Makela M.R."/>
            <person name="Barry K."/>
            <person name="Chovatia M."/>
            <person name="Clum A."/>
            <person name="Daum C."/>
            <person name="Haridas S."/>
            <person name="He G."/>
            <person name="LaButti K."/>
            <person name="Lipzen A."/>
            <person name="Mondo S."/>
            <person name="Riley R."/>
            <person name="Salamov A."/>
            <person name="Simmons B.A."/>
            <person name="Magnuson J.K."/>
            <person name="Henrissat B."/>
            <person name="Mortensen U.H."/>
            <person name="Larsen T.O."/>
            <person name="Devries R.P."/>
            <person name="Grigoriev I.V."/>
            <person name="Machida M."/>
            <person name="Baker S.E."/>
            <person name="Andersen M.R."/>
        </authorList>
    </citation>
    <scope>NUCLEOTIDE SEQUENCE [LARGE SCALE GENOMIC DNA]</scope>
    <source>
        <strain evidence="1">IBT 14317</strain>
    </source>
</reference>
<dbReference type="Gene3D" id="3.40.50.880">
    <property type="match status" value="1"/>
</dbReference>
<dbReference type="SUPFAM" id="SSF52317">
    <property type="entry name" value="Class I glutamine amidotransferase-like"/>
    <property type="match status" value="1"/>
</dbReference>
<dbReference type="EMBL" id="ML735256">
    <property type="protein sequence ID" value="KAE8390268.1"/>
    <property type="molecule type" value="Genomic_DNA"/>
</dbReference>
<dbReference type="InterPro" id="IPR029062">
    <property type="entry name" value="Class_I_gatase-like"/>
</dbReference>
<dbReference type="Proteomes" id="UP000326877">
    <property type="component" value="Unassembled WGS sequence"/>
</dbReference>
<accession>A0A5N7C8U7</accession>
<name>A0A5N7C8U7_PETAA</name>
<dbReference type="AlphaFoldDB" id="A0A5N7C8U7"/>
<protein>
    <recommendedName>
        <fullName evidence="2">DJ-1/PfpI domain-containing protein</fullName>
    </recommendedName>
</protein>
<gene>
    <name evidence="1" type="ORF">BDV23DRAFT_183564</name>
</gene>
<organism evidence="1">
    <name type="scientific">Petromyces alliaceus</name>
    <name type="common">Aspergillus alliaceus</name>
    <dbReference type="NCBI Taxonomy" id="209559"/>
    <lineage>
        <taxon>Eukaryota</taxon>
        <taxon>Fungi</taxon>
        <taxon>Dikarya</taxon>
        <taxon>Ascomycota</taxon>
        <taxon>Pezizomycotina</taxon>
        <taxon>Eurotiomycetes</taxon>
        <taxon>Eurotiomycetidae</taxon>
        <taxon>Eurotiales</taxon>
        <taxon>Aspergillaceae</taxon>
        <taxon>Aspergillus</taxon>
        <taxon>Aspergillus subgen. Circumdati</taxon>
    </lineage>
</organism>
<evidence type="ECO:0000313" key="1">
    <source>
        <dbReference type="EMBL" id="KAE8390268.1"/>
    </source>
</evidence>
<dbReference type="OrthoDB" id="543156at2759"/>